<accession>A0A0A9GNQ0</accession>
<sequence>MRRMGPFRLMNKKYGFIKLPLLQTCSIKAPVGPEQHFILIH</sequence>
<evidence type="ECO:0000313" key="1">
    <source>
        <dbReference type="EMBL" id="JAE22308.1"/>
    </source>
</evidence>
<dbReference type="AlphaFoldDB" id="A0A0A9GNQ0"/>
<protein>
    <submittedName>
        <fullName evidence="1">Uncharacterized protein</fullName>
    </submittedName>
</protein>
<reference evidence="1" key="2">
    <citation type="journal article" date="2015" name="Data Brief">
        <title>Shoot transcriptome of the giant reed, Arundo donax.</title>
        <authorList>
            <person name="Barrero R.A."/>
            <person name="Guerrero F.D."/>
            <person name="Moolhuijzen P."/>
            <person name="Goolsby J.A."/>
            <person name="Tidwell J."/>
            <person name="Bellgard S.E."/>
            <person name="Bellgard M.I."/>
        </authorList>
    </citation>
    <scope>NUCLEOTIDE SEQUENCE</scope>
    <source>
        <tissue evidence="1">Shoot tissue taken approximately 20 cm above the soil surface</tissue>
    </source>
</reference>
<name>A0A0A9GNQ0_ARUDO</name>
<reference evidence="1" key="1">
    <citation type="submission" date="2014-09" db="EMBL/GenBank/DDBJ databases">
        <authorList>
            <person name="Magalhaes I.L.F."/>
            <person name="Oliveira U."/>
            <person name="Santos F.R."/>
            <person name="Vidigal T.H.D.A."/>
            <person name="Brescovit A.D."/>
            <person name="Santos A.J."/>
        </authorList>
    </citation>
    <scope>NUCLEOTIDE SEQUENCE</scope>
    <source>
        <tissue evidence="1">Shoot tissue taken approximately 20 cm above the soil surface</tissue>
    </source>
</reference>
<organism evidence="1">
    <name type="scientific">Arundo donax</name>
    <name type="common">Giant reed</name>
    <name type="synonym">Donax arundinaceus</name>
    <dbReference type="NCBI Taxonomy" id="35708"/>
    <lineage>
        <taxon>Eukaryota</taxon>
        <taxon>Viridiplantae</taxon>
        <taxon>Streptophyta</taxon>
        <taxon>Embryophyta</taxon>
        <taxon>Tracheophyta</taxon>
        <taxon>Spermatophyta</taxon>
        <taxon>Magnoliopsida</taxon>
        <taxon>Liliopsida</taxon>
        <taxon>Poales</taxon>
        <taxon>Poaceae</taxon>
        <taxon>PACMAD clade</taxon>
        <taxon>Arundinoideae</taxon>
        <taxon>Arundineae</taxon>
        <taxon>Arundo</taxon>
    </lineage>
</organism>
<dbReference type="EMBL" id="GBRH01175588">
    <property type="protein sequence ID" value="JAE22308.1"/>
    <property type="molecule type" value="Transcribed_RNA"/>
</dbReference>
<proteinExistence type="predicted"/>